<accession>A0A7S3FUY6</accession>
<dbReference type="AlphaFoldDB" id="A0A7S3FUY6"/>
<proteinExistence type="predicted"/>
<sequence length="115" mass="13128">MSVDPYDPKSYYLADTAASIYKDYYTSNTLLESINMPLPNIASFSTLSETSFEYWSALMEWQPLKALAVISFTGIVSTTLAVIFFYFRTENINGFVGFDYSQDYDPDELISSLTW</sequence>
<keyword evidence="1" id="KW-0472">Membrane</keyword>
<dbReference type="EMBL" id="HBIA01000093">
    <property type="protein sequence ID" value="CAE0228281.1"/>
    <property type="molecule type" value="Transcribed_RNA"/>
</dbReference>
<organism evidence="2">
    <name type="scientific">Strombidium rassoulzadegani</name>
    <dbReference type="NCBI Taxonomy" id="1082188"/>
    <lineage>
        <taxon>Eukaryota</taxon>
        <taxon>Sar</taxon>
        <taxon>Alveolata</taxon>
        <taxon>Ciliophora</taxon>
        <taxon>Intramacronucleata</taxon>
        <taxon>Spirotrichea</taxon>
        <taxon>Oligotrichia</taxon>
        <taxon>Strombidiidae</taxon>
        <taxon>Strombidium</taxon>
    </lineage>
</organism>
<name>A0A7S3FUY6_9SPIT</name>
<feature type="transmembrane region" description="Helical" evidence="1">
    <location>
        <begin position="66"/>
        <end position="87"/>
    </location>
</feature>
<protein>
    <submittedName>
        <fullName evidence="2">Uncharacterized protein</fullName>
    </submittedName>
</protein>
<keyword evidence="1" id="KW-1133">Transmembrane helix</keyword>
<keyword evidence="1" id="KW-0812">Transmembrane</keyword>
<evidence type="ECO:0000256" key="1">
    <source>
        <dbReference type="SAM" id="Phobius"/>
    </source>
</evidence>
<evidence type="ECO:0000313" key="2">
    <source>
        <dbReference type="EMBL" id="CAE0228281.1"/>
    </source>
</evidence>
<gene>
    <name evidence="2" type="ORF">SRAS04492_LOCUS64</name>
</gene>
<reference evidence="2" key="1">
    <citation type="submission" date="2021-01" db="EMBL/GenBank/DDBJ databases">
        <authorList>
            <person name="Corre E."/>
            <person name="Pelletier E."/>
            <person name="Niang G."/>
            <person name="Scheremetjew M."/>
            <person name="Finn R."/>
            <person name="Kale V."/>
            <person name="Holt S."/>
            <person name="Cochrane G."/>
            <person name="Meng A."/>
            <person name="Brown T."/>
            <person name="Cohen L."/>
        </authorList>
    </citation>
    <scope>NUCLEOTIDE SEQUENCE</scope>
    <source>
        <strain evidence="2">Ras09</strain>
    </source>
</reference>